<dbReference type="EMBL" id="NOXF01000003">
    <property type="protein sequence ID" value="PEQ25030.1"/>
    <property type="molecule type" value="Genomic_DNA"/>
</dbReference>
<dbReference type="Proteomes" id="UP000003490">
    <property type="component" value="Unassembled WGS sequence"/>
</dbReference>
<evidence type="ECO:0000313" key="4">
    <source>
        <dbReference type="Proteomes" id="UP000220611"/>
    </source>
</evidence>
<reference evidence="1 3" key="2">
    <citation type="submission" date="2007-08" db="EMBL/GenBank/DDBJ databases">
        <authorList>
            <person name="Fulton L."/>
            <person name="Clifton S."/>
            <person name="Fulton B."/>
            <person name="Xu J."/>
            <person name="Minx P."/>
            <person name="Pepin K.H."/>
            <person name="Johnson M."/>
            <person name="Thiruvilangam P."/>
            <person name="Bhonagiri V."/>
            <person name="Nash W.E."/>
            <person name="Wang C."/>
            <person name="Mardis E.R."/>
            <person name="Wilson R.K."/>
        </authorList>
    </citation>
    <scope>NUCLEOTIDE SEQUENCE [LARGE SCALE GENOMIC DNA]</scope>
    <source>
        <strain evidence="1 3">DSM 753</strain>
    </source>
</reference>
<name>A7VR22_9FIRM</name>
<proteinExistence type="predicted"/>
<dbReference type="HOGENOM" id="CLU_2768515_0_0_9"/>
<organism evidence="1 3">
    <name type="scientific">[Clostridium] leptum DSM 753</name>
    <dbReference type="NCBI Taxonomy" id="428125"/>
    <lineage>
        <taxon>Bacteria</taxon>
        <taxon>Bacillati</taxon>
        <taxon>Bacillota</taxon>
        <taxon>Clostridia</taxon>
        <taxon>Eubacteriales</taxon>
        <taxon>Oscillospiraceae</taxon>
        <taxon>Oscillospiraceae incertae sedis</taxon>
    </lineage>
</organism>
<dbReference type="Proteomes" id="UP000220611">
    <property type="component" value="Unassembled WGS sequence"/>
</dbReference>
<evidence type="ECO:0000313" key="3">
    <source>
        <dbReference type="Proteomes" id="UP000003490"/>
    </source>
</evidence>
<protein>
    <submittedName>
        <fullName evidence="1">Uncharacterized protein</fullName>
    </submittedName>
</protein>
<comment type="caution">
    <text evidence="1">The sequence shown here is derived from an EMBL/GenBank/DDBJ whole genome shotgun (WGS) entry which is preliminary data.</text>
</comment>
<reference evidence="1 3" key="1">
    <citation type="submission" date="2007-08" db="EMBL/GenBank/DDBJ databases">
        <title>Draft genome sequence of Clostridium leptum (DSM 753).</title>
        <authorList>
            <person name="Sudarsanam P."/>
            <person name="Ley R."/>
            <person name="Guruge J."/>
            <person name="Turnbaugh P.J."/>
            <person name="Mahowald M."/>
            <person name="Liep D."/>
            <person name="Gordon J."/>
        </authorList>
    </citation>
    <scope>NUCLEOTIDE SEQUENCE [LARGE SCALE GENOMIC DNA]</scope>
    <source>
        <strain evidence="1 3">DSM 753</strain>
    </source>
</reference>
<reference evidence="2 4" key="3">
    <citation type="submission" date="2017-07" db="EMBL/GenBank/DDBJ databases">
        <title>Prevalence of linear plasmids in Cutibacterium (Propionibacterium) acnes isolates obtained from prostatic tissue.</title>
        <authorList>
            <person name="Davidsson S."/>
            <person name="Carlsson J."/>
            <person name="Molling P."/>
            <person name="Andren O."/>
            <person name="Andersson S.-O."/>
            <person name="Brzuszkiewicz E."/>
            <person name="Poehlein A."/>
            <person name="Al-Zeer M."/>
            <person name="Brinkmann V."/>
            <person name="Scavenius C."/>
            <person name="Nazipi S."/>
            <person name="Soderquist B."/>
            <person name="Bruggemann H."/>
        </authorList>
    </citation>
    <scope>NUCLEOTIDE SEQUENCE [LARGE SCALE GENOMIC DNA]</scope>
    <source>
        <strain evidence="2 4">DSM 753</strain>
    </source>
</reference>
<dbReference type="AlphaFoldDB" id="A7VR22"/>
<gene>
    <name evidence="2" type="ORF">CH238_06200</name>
    <name evidence="1" type="ORF">CLOLEP_01005</name>
</gene>
<evidence type="ECO:0000313" key="1">
    <source>
        <dbReference type="EMBL" id="EDO62144.1"/>
    </source>
</evidence>
<evidence type="ECO:0000313" key="2">
    <source>
        <dbReference type="EMBL" id="PEQ25030.1"/>
    </source>
</evidence>
<sequence length="69" mass="8275">MLKQPQFLINNQKWPKAAERKLERQPEVIESKYKSNMQRRPWEKSQAFFFIEASIKALSQQRPQITAAR</sequence>
<keyword evidence="4" id="KW-1185">Reference proteome</keyword>
<dbReference type="EMBL" id="ABCB02000016">
    <property type="protein sequence ID" value="EDO62144.1"/>
    <property type="molecule type" value="Genomic_DNA"/>
</dbReference>
<accession>A7VR22</accession>